<sequence>MEDVLAYIDRYFQGEMPEEEKAAFARRCETDMAFAEAVSFYVAARQSVRATLLEQKRKTFDELYQQLSAGVVKPQSRIRQWLLYAAAACLLVLIGWLLLQPPSPRQLAERYIDRELKVLPVTMGRQDSLQLGIAAFNRQEFITAEQIFLSLCRQGTQAAEARKHLGLIYLVTGEYDKALRQFDTLSAHQGLYANPGPFYKAVTLMRRSAGNDKEEARKILQAIIEQRLPGSQTAEAWIRHF</sequence>
<gene>
    <name evidence="2" type="ORF">LX66_4235</name>
</gene>
<feature type="transmembrane region" description="Helical" evidence="1">
    <location>
        <begin position="81"/>
        <end position="99"/>
    </location>
</feature>
<protein>
    <recommendedName>
        <fullName evidence="4">Tetratricopeptide repeat protein</fullName>
    </recommendedName>
</protein>
<keyword evidence="1" id="KW-0812">Transmembrane</keyword>
<keyword evidence="3" id="KW-1185">Reference proteome</keyword>
<dbReference type="RefSeq" id="WP_145717180.1">
    <property type="nucleotide sequence ID" value="NZ_BAAAFY010000004.1"/>
</dbReference>
<dbReference type="OrthoDB" id="663481at2"/>
<dbReference type="InterPro" id="IPR011990">
    <property type="entry name" value="TPR-like_helical_dom_sf"/>
</dbReference>
<organism evidence="2 3">
    <name type="scientific">Chitinophaga japonensis</name>
    <name type="common">Flexibacter japonensis</name>
    <dbReference type="NCBI Taxonomy" id="104662"/>
    <lineage>
        <taxon>Bacteria</taxon>
        <taxon>Pseudomonadati</taxon>
        <taxon>Bacteroidota</taxon>
        <taxon>Chitinophagia</taxon>
        <taxon>Chitinophagales</taxon>
        <taxon>Chitinophagaceae</taxon>
        <taxon>Chitinophaga</taxon>
    </lineage>
</organism>
<dbReference type="Gene3D" id="1.25.40.10">
    <property type="entry name" value="Tetratricopeptide repeat domain"/>
    <property type="match status" value="1"/>
</dbReference>
<dbReference type="Proteomes" id="UP000316778">
    <property type="component" value="Unassembled WGS sequence"/>
</dbReference>
<proteinExistence type="predicted"/>
<evidence type="ECO:0008006" key="4">
    <source>
        <dbReference type="Google" id="ProtNLM"/>
    </source>
</evidence>
<name>A0A562T185_CHIJA</name>
<dbReference type="EMBL" id="VLLG01000004">
    <property type="protein sequence ID" value="TWI86968.1"/>
    <property type="molecule type" value="Genomic_DNA"/>
</dbReference>
<evidence type="ECO:0000313" key="2">
    <source>
        <dbReference type="EMBL" id="TWI86968.1"/>
    </source>
</evidence>
<dbReference type="AlphaFoldDB" id="A0A562T185"/>
<accession>A0A562T185</accession>
<evidence type="ECO:0000313" key="3">
    <source>
        <dbReference type="Proteomes" id="UP000316778"/>
    </source>
</evidence>
<dbReference type="SUPFAM" id="SSF81901">
    <property type="entry name" value="HCP-like"/>
    <property type="match status" value="1"/>
</dbReference>
<evidence type="ECO:0000256" key="1">
    <source>
        <dbReference type="SAM" id="Phobius"/>
    </source>
</evidence>
<comment type="caution">
    <text evidence="2">The sequence shown here is derived from an EMBL/GenBank/DDBJ whole genome shotgun (WGS) entry which is preliminary data.</text>
</comment>
<keyword evidence="1" id="KW-1133">Transmembrane helix</keyword>
<reference evidence="2 3" key="1">
    <citation type="journal article" date="2013" name="Stand. Genomic Sci.">
        <title>Genomic Encyclopedia of Type Strains, Phase I: The one thousand microbial genomes (KMG-I) project.</title>
        <authorList>
            <person name="Kyrpides N.C."/>
            <person name="Woyke T."/>
            <person name="Eisen J.A."/>
            <person name="Garrity G."/>
            <person name="Lilburn T.G."/>
            <person name="Beck B.J."/>
            <person name="Whitman W.B."/>
            <person name="Hugenholtz P."/>
            <person name="Klenk H.P."/>
        </authorList>
    </citation>
    <scope>NUCLEOTIDE SEQUENCE [LARGE SCALE GENOMIC DNA]</scope>
    <source>
        <strain evidence="2 3">DSM 13484</strain>
    </source>
</reference>
<keyword evidence="1" id="KW-0472">Membrane</keyword>